<sequence length="363" mass="41716">VRQSVCFVKQASVPVRPVDYKTFLISLIGIIVALATLYDLSISYFSCNEYLKNANQNAISTQLLMAFSVIRNTKDILDVANTQKSGQIGPLHFMRFISMIWVVVGHSSLLFMILSPNILDSKEALKDLGAQLLTNAFFAVDTFFFMSGLLLAFLWFKEYRTNKIKLSSTTSWLTFYLHCIIRLSPPYYITIAFYTFIFKILLVNMPVLLLSANDYCEEIWWTTYCPKTTLILHIFICHIVIFQCYTLSCYLAVNFQFYLFAQICSKPLKPILGFCIAGLLLFSTQFKFATAYKEYFPPSDFSGVMDPRMGPASRYRLLIYDAPWIRCQVYIVGILVGYLLQTKKTLRIPKTTALTSLEKMHIR</sequence>
<feature type="transmembrane region" description="Helical" evidence="1">
    <location>
        <begin position="134"/>
        <end position="156"/>
    </location>
</feature>
<accession>A0A0N5D9A0</accession>
<feature type="domain" description="Acyltransferase 3" evidence="2">
    <location>
        <begin position="92"/>
        <end position="339"/>
    </location>
</feature>
<feature type="transmembrane region" description="Helical" evidence="1">
    <location>
        <begin position="187"/>
        <end position="210"/>
    </location>
</feature>
<dbReference type="Pfam" id="PF01757">
    <property type="entry name" value="Acyl_transf_3"/>
    <property type="match status" value="1"/>
</dbReference>
<evidence type="ECO:0000256" key="1">
    <source>
        <dbReference type="SAM" id="Phobius"/>
    </source>
</evidence>
<name>A0A0N5D9A0_THECL</name>
<dbReference type="PANTHER" id="PTHR11161:SF55">
    <property type="entry name" value="NOSE RESISTANT-TO-FLUOXETINE PROTEIN N-TERMINAL DOMAIN-CONTAINING PROTEIN"/>
    <property type="match status" value="1"/>
</dbReference>
<feature type="transmembrane region" description="Helical" evidence="1">
    <location>
        <begin position="230"/>
        <end position="259"/>
    </location>
</feature>
<protein>
    <submittedName>
        <fullName evidence="3">Acyl_transf_3 domain-containing protein</fullName>
    </submittedName>
</protein>
<evidence type="ECO:0000313" key="3">
    <source>
        <dbReference type="WBParaSite" id="TCLT_0000970701-mRNA-1"/>
    </source>
</evidence>
<feature type="transmembrane region" description="Helical" evidence="1">
    <location>
        <begin position="271"/>
        <end position="292"/>
    </location>
</feature>
<dbReference type="InterPro" id="IPR002656">
    <property type="entry name" value="Acyl_transf_3_dom"/>
</dbReference>
<keyword evidence="1" id="KW-0812">Transmembrane</keyword>
<dbReference type="OMA" id="HIFICHI"/>
<proteinExistence type="predicted"/>
<feature type="transmembrane region" description="Helical" evidence="1">
    <location>
        <begin position="323"/>
        <end position="340"/>
    </location>
</feature>
<keyword evidence="1" id="KW-0472">Membrane</keyword>
<organism evidence="3">
    <name type="scientific">Thelazia callipaeda</name>
    <name type="common">Oriental eyeworm</name>
    <name type="synonym">Parasitic nematode</name>
    <dbReference type="NCBI Taxonomy" id="103827"/>
    <lineage>
        <taxon>Eukaryota</taxon>
        <taxon>Metazoa</taxon>
        <taxon>Ecdysozoa</taxon>
        <taxon>Nematoda</taxon>
        <taxon>Chromadorea</taxon>
        <taxon>Rhabditida</taxon>
        <taxon>Spirurina</taxon>
        <taxon>Spiruromorpha</taxon>
        <taxon>Thelazioidea</taxon>
        <taxon>Thelaziidae</taxon>
        <taxon>Thelazia</taxon>
    </lineage>
</organism>
<feature type="transmembrane region" description="Helical" evidence="1">
    <location>
        <begin position="93"/>
        <end position="114"/>
    </location>
</feature>
<keyword evidence="1" id="KW-1133">Transmembrane helix</keyword>
<dbReference type="InterPro" id="IPR052728">
    <property type="entry name" value="O2_lipid_transport_reg"/>
</dbReference>
<dbReference type="PANTHER" id="PTHR11161">
    <property type="entry name" value="O-ACYLTRANSFERASE"/>
    <property type="match status" value="1"/>
</dbReference>
<dbReference type="AlphaFoldDB" id="A0A0N5D9A0"/>
<evidence type="ECO:0000259" key="2">
    <source>
        <dbReference type="Pfam" id="PF01757"/>
    </source>
</evidence>
<dbReference type="WBParaSite" id="TCLT_0000970701-mRNA-1">
    <property type="protein sequence ID" value="TCLT_0000970701-mRNA-1"/>
    <property type="gene ID" value="TCLT_0000970701"/>
</dbReference>
<feature type="transmembrane region" description="Helical" evidence="1">
    <location>
        <begin position="23"/>
        <end position="45"/>
    </location>
</feature>
<reference evidence="3" key="1">
    <citation type="submission" date="2017-02" db="UniProtKB">
        <authorList>
            <consortium name="WormBaseParasite"/>
        </authorList>
    </citation>
    <scope>IDENTIFICATION</scope>
</reference>
<dbReference type="GO" id="GO:0016747">
    <property type="term" value="F:acyltransferase activity, transferring groups other than amino-acyl groups"/>
    <property type="evidence" value="ECO:0007669"/>
    <property type="project" value="InterPro"/>
</dbReference>